<organism evidence="1 2">
    <name type="scientific">Lindgomyces ingoldianus</name>
    <dbReference type="NCBI Taxonomy" id="673940"/>
    <lineage>
        <taxon>Eukaryota</taxon>
        <taxon>Fungi</taxon>
        <taxon>Dikarya</taxon>
        <taxon>Ascomycota</taxon>
        <taxon>Pezizomycotina</taxon>
        <taxon>Dothideomycetes</taxon>
        <taxon>Pleosporomycetidae</taxon>
        <taxon>Pleosporales</taxon>
        <taxon>Lindgomycetaceae</taxon>
        <taxon>Lindgomyces</taxon>
    </lineage>
</organism>
<dbReference type="Proteomes" id="UP000799755">
    <property type="component" value="Unassembled WGS sequence"/>
</dbReference>
<evidence type="ECO:0000313" key="2">
    <source>
        <dbReference type="Proteomes" id="UP000799755"/>
    </source>
</evidence>
<sequence length="230" mass="25786">MKAIVITVVCFWYTDGAGDVYVFGRLVWQEGVGEECWGEWRWSIGEFGDMEDTEYMEDTALTAIDSFLGGGGTAVTMSSAETINITHNLNASPPTQHIFLPPLDSITVMGQWHSCSIASRSAVEVRKPLIQNPTGAEGKEKTARLLAHLEGLDGLSVMSRQLRKRFLETVLKSFWFLNKSLGGRRLLKVGWVVDEGRLIDDEKGHVQLKGTHGKTFYLWNSRMACWENSR</sequence>
<dbReference type="EMBL" id="MU003496">
    <property type="protein sequence ID" value="KAF2475579.1"/>
    <property type="molecule type" value="Genomic_DNA"/>
</dbReference>
<reference evidence="1" key="1">
    <citation type="journal article" date="2020" name="Stud. Mycol.">
        <title>101 Dothideomycetes genomes: a test case for predicting lifestyles and emergence of pathogens.</title>
        <authorList>
            <person name="Haridas S."/>
            <person name="Albert R."/>
            <person name="Binder M."/>
            <person name="Bloem J."/>
            <person name="Labutti K."/>
            <person name="Salamov A."/>
            <person name="Andreopoulos B."/>
            <person name="Baker S."/>
            <person name="Barry K."/>
            <person name="Bills G."/>
            <person name="Bluhm B."/>
            <person name="Cannon C."/>
            <person name="Castanera R."/>
            <person name="Culley D."/>
            <person name="Daum C."/>
            <person name="Ezra D."/>
            <person name="Gonzalez J."/>
            <person name="Henrissat B."/>
            <person name="Kuo A."/>
            <person name="Liang C."/>
            <person name="Lipzen A."/>
            <person name="Lutzoni F."/>
            <person name="Magnuson J."/>
            <person name="Mondo S."/>
            <person name="Nolan M."/>
            <person name="Ohm R."/>
            <person name="Pangilinan J."/>
            <person name="Park H.-J."/>
            <person name="Ramirez L."/>
            <person name="Alfaro M."/>
            <person name="Sun H."/>
            <person name="Tritt A."/>
            <person name="Yoshinaga Y."/>
            <person name="Zwiers L.-H."/>
            <person name="Turgeon B."/>
            <person name="Goodwin S."/>
            <person name="Spatafora J."/>
            <person name="Crous P."/>
            <person name="Grigoriev I."/>
        </authorList>
    </citation>
    <scope>NUCLEOTIDE SEQUENCE</scope>
    <source>
        <strain evidence="1">ATCC 200398</strain>
    </source>
</reference>
<proteinExistence type="predicted"/>
<gene>
    <name evidence="1" type="ORF">BDR25DRAFT_350944</name>
</gene>
<name>A0ACB6R8D6_9PLEO</name>
<evidence type="ECO:0000313" key="1">
    <source>
        <dbReference type="EMBL" id="KAF2475579.1"/>
    </source>
</evidence>
<comment type="caution">
    <text evidence="1">The sequence shown here is derived from an EMBL/GenBank/DDBJ whole genome shotgun (WGS) entry which is preliminary data.</text>
</comment>
<keyword evidence="2" id="KW-1185">Reference proteome</keyword>
<accession>A0ACB6R8D6</accession>
<protein>
    <submittedName>
        <fullName evidence="1">Uncharacterized protein</fullName>
    </submittedName>
</protein>